<gene>
    <name evidence="13" type="ORF">BGW36DRAFT_203502</name>
</gene>
<feature type="transmembrane region" description="Helical" evidence="11">
    <location>
        <begin position="41"/>
        <end position="64"/>
    </location>
</feature>
<dbReference type="GO" id="GO:0046872">
    <property type="term" value="F:metal ion binding"/>
    <property type="evidence" value="ECO:0007669"/>
    <property type="project" value="UniProtKB-KW"/>
</dbReference>
<keyword evidence="10 11" id="KW-0472">Membrane</keyword>
<sequence length="243" mass="26229">MASATGIPEIHPSSIAAEEEPLLGRSGDVQQGQSEPIYHNFLTGTAVVGQAGIWVLTAVVWTAIFSHDLIFFSAHPLLNSAAILLQVQAILVLQPTSTRQQKTLGTYIHSALLTLSLGAFIAAFTIIEINKGDHQRLTSPHSVLGLITYIIIILQASVGVAQFWAPKLVFGSVENGKKIYKYHRISGYLLLVLEFATVSAATQTTFNLDVLHIRLWVVLVTAVITILGVGARIKKNKLGLNSA</sequence>
<reference evidence="13" key="1">
    <citation type="submission" date="2021-12" db="EMBL/GenBank/DDBJ databases">
        <title>Convergent genome expansion in fungi linked to evolution of root-endophyte symbiosis.</title>
        <authorList>
            <consortium name="DOE Joint Genome Institute"/>
            <person name="Ke Y.-H."/>
            <person name="Bonito G."/>
            <person name="Liao H.-L."/>
            <person name="Looney B."/>
            <person name="Rojas-Flechas A."/>
            <person name="Nash J."/>
            <person name="Hameed K."/>
            <person name="Schadt C."/>
            <person name="Martin F."/>
            <person name="Crous P.W."/>
            <person name="Miettinen O."/>
            <person name="Magnuson J.K."/>
            <person name="Labbe J."/>
            <person name="Jacobson D."/>
            <person name="Doktycz M.J."/>
            <person name="Veneault-Fourrey C."/>
            <person name="Kuo A."/>
            <person name="Mondo S."/>
            <person name="Calhoun S."/>
            <person name="Riley R."/>
            <person name="Ohm R."/>
            <person name="LaButti K."/>
            <person name="Andreopoulos B."/>
            <person name="Pangilinan J."/>
            <person name="Nolan M."/>
            <person name="Tritt A."/>
            <person name="Clum A."/>
            <person name="Lipzen A."/>
            <person name="Daum C."/>
            <person name="Barry K."/>
            <person name="Grigoriev I.V."/>
            <person name="Vilgalys R."/>
        </authorList>
    </citation>
    <scope>NUCLEOTIDE SEQUENCE</scope>
    <source>
        <strain evidence="13">PMI_201</strain>
    </source>
</reference>
<evidence type="ECO:0000256" key="8">
    <source>
        <dbReference type="ARBA" id="ARBA00022989"/>
    </source>
</evidence>
<dbReference type="Gene3D" id="1.20.120.1770">
    <property type="match status" value="1"/>
</dbReference>
<feature type="transmembrane region" description="Helical" evidence="11">
    <location>
        <begin position="213"/>
        <end position="233"/>
    </location>
</feature>
<accession>A0AAD4PWV6</accession>
<comment type="subcellular location">
    <subcellularLocation>
        <location evidence="2">Membrane</location>
        <topology evidence="2">Multi-pass membrane protein</topology>
    </subcellularLocation>
</comment>
<evidence type="ECO:0000256" key="5">
    <source>
        <dbReference type="ARBA" id="ARBA00022692"/>
    </source>
</evidence>
<proteinExistence type="predicted"/>
<name>A0AAD4PWV6_9EURO</name>
<evidence type="ECO:0000256" key="11">
    <source>
        <dbReference type="SAM" id="Phobius"/>
    </source>
</evidence>
<keyword evidence="7" id="KW-0249">Electron transport</keyword>
<evidence type="ECO:0000256" key="7">
    <source>
        <dbReference type="ARBA" id="ARBA00022982"/>
    </source>
</evidence>
<keyword evidence="5 11" id="KW-0812">Transmembrane</keyword>
<organism evidence="13 14">
    <name type="scientific">Talaromyces proteolyticus</name>
    <dbReference type="NCBI Taxonomy" id="1131652"/>
    <lineage>
        <taxon>Eukaryota</taxon>
        <taxon>Fungi</taxon>
        <taxon>Dikarya</taxon>
        <taxon>Ascomycota</taxon>
        <taxon>Pezizomycotina</taxon>
        <taxon>Eurotiomycetes</taxon>
        <taxon>Eurotiomycetidae</taxon>
        <taxon>Eurotiales</taxon>
        <taxon>Trichocomaceae</taxon>
        <taxon>Talaromyces</taxon>
        <taxon>Talaromyces sect. Bacilispori</taxon>
    </lineage>
</organism>
<keyword evidence="14" id="KW-1185">Reference proteome</keyword>
<dbReference type="InterPro" id="IPR006593">
    <property type="entry name" value="Cyt_b561/ferric_Rdtase_TM"/>
</dbReference>
<evidence type="ECO:0000256" key="2">
    <source>
        <dbReference type="ARBA" id="ARBA00004141"/>
    </source>
</evidence>
<dbReference type="Pfam" id="PF03188">
    <property type="entry name" value="Cytochrom_B561"/>
    <property type="match status" value="1"/>
</dbReference>
<feature type="transmembrane region" description="Helical" evidence="11">
    <location>
        <begin position="104"/>
        <end position="126"/>
    </location>
</feature>
<keyword evidence="8 11" id="KW-1133">Transmembrane helix</keyword>
<dbReference type="GeneID" id="70240163"/>
<dbReference type="CDD" id="cd08761">
    <property type="entry name" value="Cyt_b561_CYB561D2_like"/>
    <property type="match status" value="1"/>
</dbReference>
<evidence type="ECO:0000259" key="12">
    <source>
        <dbReference type="PROSITE" id="PS50939"/>
    </source>
</evidence>
<keyword evidence="6" id="KW-0479">Metal-binding</keyword>
<dbReference type="GO" id="GO:0016020">
    <property type="term" value="C:membrane"/>
    <property type="evidence" value="ECO:0007669"/>
    <property type="project" value="UniProtKB-SubCell"/>
</dbReference>
<feature type="domain" description="Cytochrome b561" evidence="12">
    <location>
        <begin position="39"/>
        <end position="236"/>
    </location>
</feature>
<evidence type="ECO:0000256" key="4">
    <source>
        <dbReference type="ARBA" id="ARBA00022617"/>
    </source>
</evidence>
<dbReference type="Proteomes" id="UP001201262">
    <property type="component" value="Unassembled WGS sequence"/>
</dbReference>
<dbReference type="PROSITE" id="PS50939">
    <property type="entry name" value="CYTOCHROME_B561"/>
    <property type="match status" value="1"/>
</dbReference>
<keyword evidence="9" id="KW-0408">Iron</keyword>
<comment type="caution">
    <text evidence="13">The sequence shown here is derived from an EMBL/GenBank/DDBJ whole genome shotgun (WGS) entry which is preliminary data.</text>
</comment>
<dbReference type="SMART" id="SM00665">
    <property type="entry name" value="B561"/>
    <property type="match status" value="1"/>
</dbReference>
<keyword evidence="4" id="KW-0349">Heme</keyword>
<dbReference type="InterPro" id="IPR045150">
    <property type="entry name" value="CYB561D1/2"/>
</dbReference>
<feature type="transmembrane region" description="Helical" evidence="11">
    <location>
        <begin position="185"/>
        <end position="201"/>
    </location>
</feature>
<dbReference type="AlphaFoldDB" id="A0AAD4PWV6"/>
<evidence type="ECO:0000313" key="13">
    <source>
        <dbReference type="EMBL" id="KAH8695515.1"/>
    </source>
</evidence>
<evidence type="ECO:0000256" key="3">
    <source>
        <dbReference type="ARBA" id="ARBA00022448"/>
    </source>
</evidence>
<evidence type="ECO:0000256" key="9">
    <source>
        <dbReference type="ARBA" id="ARBA00023004"/>
    </source>
</evidence>
<dbReference type="RefSeq" id="XP_046070657.1">
    <property type="nucleotide sequence ID" value="XM_046209876.1"/>
</dbReference>
<dbReference type="PANTHER" id="PTHR15422">
    <property type="entry name" value="OS05G0565100 PROTEIN"/>
    <property type="match status" value="1"/>
</dbReference>
<evidence type="ECO:0000256" key="6">
    <source>
        <dbReference type="ARBA" id="ARBA00022723"/>
    </source>
</evidence>
<evidence type="ECO:0000256" key="1">
    <source>
        <dbReference type="ARBA" id="ARBA00001970"/>
    </source>
</evidence>
<dbReference type="PANTHER" id="PTHR15422:SF45">
    <property type="entry name" value="CYTOCHROME B561 DOMAIN-CONTAINING PROTEIN"/>
    <property type="match status" value="1"/>
</dbReference>
<comment type="cofactor">
    <cofactor evidence="1">
        <name>heme b</name>
        <dbReference type="ChEBI" id="CHEBI:60344"/>
    </cofactor>
</comment>
<evidence type="ECO:0000256" key="10">
    <source>
        <dbReference type="ARBA" id="ARBA00023136"/>
    </source>
</evidence>
<keyword evidence="3" id="KW-0813">Transport</keyword>
<evidence type="ECO:0000313" key="14">
    <source>
        <dbReference type="Proteomes" id="UP001201262"/>
    </source>
</evidence>
<feature type="transmembrane region" description="Helical" evidence="11">
    <location>
        <begin position="146"/>
        <end position="165"/>
    </location>
</feature>
<protein>
    <recommendedName>
        <fullName evidence="12">Cytochrome b561 domain-containing protein</fullName>
    </recommendedName>
</protein>
<dbReference type="EMBL" id="JAJTJA010000008">
    <property type="protein sequence ID" value="KAH8695515.1"/>
    <property type="molecule type" value="Genomic_DNA"/>
</dbReference>
<dbReference type="GO" id="GO:0140575">
    <property type="term" value="F:transmembrane monodehydroascorbate reductase activity"/>
    <property type="evidence" value="ECO:0007669"/>
    <property type="project" value="InterPro"/>
</dbReference>
<feature type="transmembrane region" description="Helical" evidence="11">
    <location>
        <begin position="70"/>
        <end position="92"/>
    </location>
</feature>